<dbReference type="EMBL" id="MLJW01001029">
    <property type="protein sequence ID" value="OIQ80675.1"/>
    <property type="molecule type" value="Genomic_DNA"/>
</dbReference>
<name>A0A1J5QT69_9ZZZZ</name>
<dbReference type="Pfam" id="PF19502">
    <property type="entry name" value="DUF6036"/>
    <property type="match status" value="1"/>
</dbReference>
<proteinExistence type="predicted"/>
<sequence length="200" mass="22277">MVEKAKGSFKTFTEAIFALLGNFGNQLTQRGATEHSVHIHIFGGCAVHLHTATRMSSDLDLEIHQTVLSAKELRQSKEETGFVLIQKTEDSEPDLLEIDLNFNSAIGPLHEDFDRRSRVLECTPGSPLVVLLPSREDLALTKLGRFSETDISDILALMSSPDASWDLLERLTSETDTYYPGPRGSLTKKLGFVINYRRGE</sequence>
<feature type="domain" description="DUF6036" evidence="1">
    <location>
        <begin position="34"/>
        <end position="178"/>
    </location>
</feature>
<evidence type="ECO:0000259" key="1">
    <source>
        <dbReference type="Pfam" id="PF19502"/>
    </source>
</evidence>
<organism evidence="2">
    <name type="scientific">mine drainage metagenome</name>
    <dbReference type="NCBI Taxonomy" id="410659"/>
    <lineage>
        <taxon>unclassified sequences</taxon>
        <taxon>metagenomes</taxon>
        <taxon>ecological metagenomes</taxon>
    </lineage>
</organism>
<accession>A0A1J5QT69</accession>
<reference evidence="2" key="1">
    <citation type="submission" date="2016-10" db="EMBL/GenBank/DDBJ databases">
        <title>Sequence of Gallionella enrichment culture.</title>
        <authorList>
            <person name="Poehlein A."/>
            <person name="Muehling M."/>
            <person name="Daniel R."/>
        </authorList>
    </citation>
    <scope>NUCLEOTIDE SEQUENCE</scope>
</reference>
<protein>
    <recommendedName>
        <fullName evidence="1">DUF6036 domain-containing protein</fullName>
    </recommendedName>
</protein>
<dbReference type="InterPro" id="IPR045792">
    <property type="entry name" value="DUF6036"/>
</dbReference>
<dbReference type="AlphaFoldDB" id="A0A1J5QT69"/>
<comment type="caution">
    <text evidence="2">The sequence shown here is derived from an EMBL/GenBank/DDBJ whole genome shotgun (WGS) entry which is preliminary data.</text>
</comment>
<evidence type="ECO:0000313" key="2">
    <source>
        <dbReference type="EMBL" id="OIQ80675.1"/>
    </source>
</evidence>
<gene>
    <name evidence="2" type="ORF">GALL_375720</name>
</gene>